<feature type="domain" description="F-box" evidence="1">
    <location>
        <begin position="24"/>
        <end position="64"/>
    </location>
</feature>
<name>A0A2G2V3B3_CAPBA</name>
<organism evidence="2 3">
    <name type="scientific">Capsicum baccatum</name>
    <name type="common">Peruvian pepper</name>
    <dbReference type="NCBI Taxonomy" id="33114"/>
    <lineage>
        <taxon>Eukaryota</taxon>
        <taxon>Viridiplantae</taxon>
        <taxon>Streptophyta</taxon>
        <taxon>Embryophyta</taxon>
        <taxon>Tracheophyta</taxon>
        <taxon>Spermatophyta</taxon>
        <taxon>Magnoliopsida</taxon>
        <taxon>eudicotyledons</taxon>
        <taxon>Gunneridae</taxon>
        <taxon>Pentapetalae</taxon>
        <taxon>asterids</taxon>
        <taxon>lamiids</taxon>
        <taxon>Solanales</taxon>
        <taxon>Solanaceae</taxon>
        <taxon>Solanoideae</taxon>
        <taxon>Capsiceae</taxon>
        <taxon>Capsicum</taxon>
    </lineage>
</organism>
<evidence type="ECO:0000313" key="2">
    <source>
        <dbReference type="EMBL" id="PHT27465.1"/>
    </source>
</evidence>
<dbReference type="InterPro" id="IPR001810">
    <property type="entry name" value="F-box_dom"/>
</dbReference>
<dbReference type="Pfam" id="PF00646">
    <property type="entry name" value="F-box"/>
    <property type="match status" value="1"/>
</dbReference>
<comment type="caution">
    <text evidence="2">The sequence shown here is derived from an EMBL/GenBank/DDBJ whole genome shotgun (WGS) entry which is preliminary data.</text>
</comment>
<dbReference type="SUPFAM" id="SSF81383">
    <property type="entry name" value="F-box domain"/>
    <property type="match status" value="1"/>
</dbReference>
<proteinExistence type="predicted"/>
<protein>
    <recommendedName>
        <fullName evidence="1">F-box domain-containing protein</fullName>
    </recommendedName>
</protein>
<dbReference type="CDD" id="cd22157">
    <property type="entry name" value="F-box_AtFBW1-like"/>
    <property type="match status" value="1"/>
</dbReference>
<dbReference type="OrthoDB" id="910659at2759"/>
<evidence type="ECO:0000313" key="3">
    <source>
        <dbReference type="Proteomes" id="UP000224567"/>
    </source>
</evidence>
<reference evidence="2 3" key="1">
    <citation type="journal article" date="2017" name="Genome Biol.">
        <title>New reference genome sequences of hot pepper reveal the massive evolution of plant disease-resistance genes by retroduplication.</title>
        <authorList>
            <person name="Kim S."/>
            <person name="Park J."/>
            <person name="Yeom S.I."/>
            <person name="Kim Y.M."/>
            <person name="Seo E."/>
            <person name="Kim K.T."/>
            <person name="Kim M.S."/>
            <person name="Lee J.M."/>
            <person name="Cheong K."/>
            <person name="Shin H.S."/>
            <person name="Kim S.B."/>
            <person name="Han K."/>
            <person name="Lee J."/>
            <person name="Park M."/>
            <person name="Lee H.A."/>
            <person name="Lee H.Y."/>
            <person name="Lee Y."/>
            <person name="Oh S."/>
            <person name="Lee J.H."/>
            <person name="Choi E."/>
            <person name="Choi E."/>
            <person name="Lee S.E."/>
            <person name="Jeon J."/>
            <person name="Kim H."/>
            <person name="Choi G."/>
            <person name="Song H."/>
            <person name="Lee J."/>
            <person name="Lee S.C."/>
            <person name="Kwon J.K."/>
            <person name="Lee H.Y."/>
            <person name="Koo N."/>
            <person name="Hong Y."/>
            <person name="Kim R.W."/>
            <person name="Kang W.H."/>
            <person name="Huh J.H."/>
            <person name="Kang B.C."/>
            <person name="Yang T.J."/>
            <person name="Lee Y.H."/>
            <person name="Bennetzen J.L."/>
            <person name="Choi D."/>
        </authorList>
    </citation>
    <scope>NUCLEOTIDE SEQUENCE [LARGE SCALE GENOMIC DNA]</scope>
    <source>
        <strain evidence="3">cv. PBC81</strain>
    </source>
</reference>
<dbReference type="Proteomes" id="UP000224567">
    <property type="component" value="Unassembled WGS sequence"/>
</dbReference>
<sequence>MAPKGKGKQKGKGSSQEPTSHCIFKPEIISNILSWLPVKTLLRYRCVCKQWKKLISKPEFIPTHYRHSSSLQLTNPSIIIQSRRDGGFNHHVLVEFKPPLQSMVLENPYPSLLPKMCIAGPVNGIFCICQTPLGDVLTLWNLAMRQSMMVELSKFKGPDMQFLVSVGLAFDFRNNDFLVLRIFSIPKITGDALSQPTCAVIVKGEPYWLAYITSFFVDGKYEALVHFNVVELELEWWPLPFVEAVEYNLFPVNFQDSVGMLSWKETKNYIDLWTIDHETYRWSVKFKVPLGGLGRILGCLRNGEIVAEIEDKVLFYDPYPCVFTDTSIVGPLKGYICLFHPSWGDAVTIWNQRDHVTTLWNEPEEHSRMVKLFEVKSPQEYIVSVGLAFVSFKKDLLILRIICSSTVQNYVEIELLGPMKSCFGWKNLENDLHFRTGSRSTCDVIFKGEPYWLAYLTDTPKSGQHEGVIRFNVGNMRLEWLPLQFIGAGYYIKYLVKVEYCLGMLAWEVKEKCYIDVWMMSHQEHDWSKKYKVGPFFGIDGFMGCLRNGDIAKYNPVTYSAKYGVKLPDAKKESHVIFDCPESLFLINGMEPVKPQKGLECGRLLSFDSFTELRQLFSRSSNSKIFAVMSMINGTFWFFGYSRSTCNNSVSTDDWMLFVKKQAFLQEF</sequence>
<gene>
    <name evidence="2" type="ORF">CQW23_32927</name>
</gene>
<dbReference type="NCBIfam" id="TIGR01640">
    <property type="entry name" value="F_box_assoc_1"/>
    <property type="match status" value="1"/>
</dbReference>
<keyword evidence="3" id="KW-1185">Reference proteome</keyword>
<evidence type="ECO:0000259" key="1">
    <source>
        <dbReference type="SMART" id="SM00256"/>
    </source>
</evidence>
<dbReference type="AlphaFoldDB" id="A0A2G2V3B3"/>
<dbReference type="InterPro" id="IPR036047">
    <property type="entry name" value="F-box-like_dom_sf"/>
</dbReference>
<dbReference type="Gene3D" id="1.20.1280.50">
    <property type="match status" value="1"/>
</dbReference>
<dbReference type="PANTHER" id="PTHR31111:SF136">
    <property type="entry name" value="F-BOX ASSOCIATED DOMAIN-CONTAINING PROTEIN"/>
    <property type="match status" value="1"/>
</dbReference>
<accession>A0A2G2V3B3</accession>
<reference evidence="3" key="2">
    <citation type="journal article" date="2017" name="J. Anim. Genet.">
        <title>Multiple reference genome sequences of hot pepper reveal the massive evolution of plant disease resistance genes by retroduplication.</title>
        <authorList>
            <person name="Kim S."/>
            <person name="Park J."/>
            <person name="Yeom S.-I."/>
            <person name="Kim Y.-M."/>
            <person name="Seo E."/>
            <person name="Kim K.-T."/>
            <person name="Kim M.-S."/>
            <person name="Lee J.M."/>
            <person name="Cheong K."/>
            <person name="Shin H.-S."/>
            <person name="Kim S.-B."/>
            <person name="Han K."/>
            <person name="Lee J."/>
            <person name="Park M."/>
            <person name="Lee H.-A."/>
            <person name="Lee H.-Y."/>
            <person name="Lee Y."/>
            <person name="Oh S."/>
            <person name="Lee J.H."/>
            <person name="Choi E."/>
            <person name="Choi E."/>
            <person name="Lee S.E."/>
            <person name="Jeon J."/>
            <person name="Kim H."/>
            <person name="Choi G."/>
            <person name="Song H."/>
            <person name="Lee J."/>
            <person name="Lee S.-C."/>
            <person name="Kwon J.-K."/>
            <person name="Lee H.-Y."/>
            <person name="Koo N."/>
            <person name="Hong Y."/>
            <person name="Kim R.W."/>
            <person name="Kang W.-H."/>
            <person name="Huh J.H."/>
            <person name="Kang B.-C."/>
            <person name="Yang T.-J."/>
            <person name="Lee Y.-H."/>
            <person name="Bennetzen J.L."/>
            <person name="Choi D."/>
        </authorList>
    </citation>
    <scope>NUCLEOTIDE SEQUENCE [LARGE SCALE GENOMIC DNA]</scope>
    <source>
        <strain evidence="3">cv. PBC81</strain>
    </source>
</reference>
<dbReference type="EMBL" id="MLFT02000417">
    <property type="protein sequence ID" value="PHT27465.1"/>
    <property type="molecule type" value="Genomic_DNA"/>
</dbReference>
<dbReference type="PANTHER" id="PTHR31111">
    <property type="entry name" value="BNAA05G37150D PROTEIN-RELATED"/>
    <property type="match status" value="1"/>
</dbReference>
<dbReference type="InterPro" id="IPR017451">
    <property type="entry name" value="F-box-assoc_interact_dom"/>
</dbReference>
<dbReference type="SMART" id="SM00256">
    <property type="entry name" value="FBOX"/>
    <property type="match status" value="1"/>
</dbReference>